<reference evidence="2 3" key="1">
    <citation type="submission" date="2013-11" db="EMBL/GenBank/DDBJ databases">
        <title>The Damaraland mole rat (Fukomys damarensis) genome and evolution of African mole rats.</title>
        <authorList>
            <person name="Gladyshev V.N."/>
            <person name="Fang X."/>
        </authorList>
    </citation>
    <scope>NUCLEOTIDE SEQUENCE [LARGE SCALE GENOMIC DNA]</scope>
    <source>
        <tissue evidence="2">Liver</tissue>
    </source>
</reference>
<dbReference type="EMBL" id="KN122211">
    <property type="protein sequence ID" value="KFO32114.1"/>
    <property type="molecule type" value="Genomic_DNA"/>
</dbReference>
<sequence>MDGGAAASEIQEPTESVHTVEE</sequence>
<evidence type="ECO:0000313" key="2">
    <source>
        <dbReference type="EMBL" id="KFO32114.1"/>
    </source>
</evidence>
<evidence type="ECO:0000256" key="1">
    <source>
        <dbReference type="SAM" id="MobiDB-lite"/>
    </source>
</evidence>
<evidence type="ECO:0000313" key="3">
    <source>
        <dbReference type="Proteomes" id="UP000028990"/>
    </source>
</evidence>
<name>A0A091DJ06_FUKDA</name>
<organism evidence="2 3">
    <name type="scientific">Fukomys damarensis</name>
    <name type="common">Damaraland mole rat</name>
    <name type="synonym">Cryptomys damarensis</name>
    <dbReference type="NCBI Taxonomy" id="885580"/>
    <lineage>
        <taxon>Eukaryota</taxon>
        <taxon>Metazoa</taxon>
        <taxon>Chordata</taxon>
        <taxon>Craniata</taxon>
        <taxon>Vertebrata</taxon>
        <taxon>Euteleostomi</taxon>
        <taxon>Mammalia</taxon>
        <taxon>Eutheria</taxon>
        <taxon>Euarchontoglires</taxon>
        <taxon>Glires</taxon>
        <taxon>Rodentia</taxon>
        <taxon>Hystricomorpha</taxon>
        <taxon>Bathyergidae</taxon>
        <taxon>Fukomys</taxon>
    </lineage>
</organism>
<proteinExistence type="predicted"/>
<feature type="compositionally biased region" description="Polar residues" evidence="1">
    <location>
        <begin position="11"/>
        <end position="22"/>
    </location>
</feature>
<accession>A0A091DJ06</accession>
<dbReference type="Proteomes" id="UP000028990">
    <property type="component" value="Unassembled WGS sequence"/>
</dbReference>
<gene>
    <name evidence="2" type="ORF">H920_06450</name>
</gene>
<dbReference type="AlphaFoldDB" id="A0A091DJ06"/>
<keyword evidence="3" id="KW-1185">Reference proteome</keyword>
<feature type="region of interest" description="Disordered" evidence="1">
    <location>
        <begin position="1"/>
        <end position="22"/>
    </location>
</feature>
<protein>
    <submittedName>
        <fullName evidence="2">Uncharacterized protein</fullName>
    </submittedName>
</protein>